<keyword evidence="2" id="KW-0479">Metal-binding</keyword>
<comment type="caution">
    <text evidence="9">The sequence shown here is derived from an EMBL/GenBank/DDBJ whole genome shotgun (WGS) entry which is preliminary data.</text>
</comment>
<protein>
    <submittedName>
        <fullName evidence="9">Zinc finger protein 2-like</fullName>
    </submittedName>
</protein>
<evidence type="ECO:0000259" key="8">
    <source>
        <dbReference type="PROSITE" id="PS50157"/>
    </source>
</evidence>
<dbReference type="InterPro" id="IPR013087">
    <property type="entry name" value="Znf_C2H2_type"/>
</dbReference>
<keyword evidence="3 6" id="KW-0863">Zinc-finger</keyword>
<feature type="region of interest" description="Disordered" evidence="7">
    <location>
        <begin position="188"/>
        <end position="219"/>
    </location>
</feature>
<evidence type="ECO:0000256" key="2">
    <source>
        <dbReference type="ARBA" id="ARBA00022723"/>
    </source>
</evidence>
<feature type="region of interest" description="Disordered" evidence="7">
    <location>
        <begin position="32"/>
        <end position="63"/>
    </location>
</feature>
<evidence type="ECO:0000313" key="9">
    <source>
        <dbReference type="EMBL" id="PNY16781.1"/>
    </source>
</evidence>
<evidence type="ECO:0000256" key="3">
    <source>
        <dbReference type="ARBA" id="ARBA00022771"/>
    </source>
</evidence>
<dbReference type="PANTHER" id="PTHR47287">
    <property type="entry name" value="C2H2 AND C2HC ZINC FINGERS SUPERFAMILY PROTEIN"/>
    <property type="match status" value="1"/>
</dbReference>
<dbReference type="InterPro" id="IPR044246">
    <property type="entry name" value="ZFP3-like"/>
</dbReference>
<dbReference type="InterPro" id="IPR036236">
    <property type="entry name" value="Znf_C2H2_sf"/>
</dbReference>
<gene>
    <name evidence="9" type="ORF">L195_g013506</name>
</gene>
<dbReference type="GO" id="GO:0009788">
    <property type="term" value="P:negative regulation of abscisic acid-activated signaling pathway"/>
    <property type="evidence" value="ECO:0007669"/>
    <property type="project" value="InterPro"/>
</dbReference>
<dbReference type="Proteomes" id="UP000236291">
    <property type="component" value="Unassembled WGS sequence"/>
</dbReference>
<evidence type="ECO:0000256" key="4">
    <source>
        <dbReference type="ARBA" id="ARBA00022833"/>
    </source>
</evidence>
<reference evidence="9 10" key="1">
    <citation type="journal article" date="2014" name="Am. J. Bot.">
        <title>Genome assembly and annotation for red clover (Trifolium pratense; Fabaceae).</title>
        <authorList>
            <person name="Istvanek J."/>
            <person name="Jaros M."/>
            <person name="Krenek A."/>
            <person name="Repkova J."/>
        </authorList>
    </citation>
    <scope>NUCLEOTIDE SEQUENCE [LARGE SCALE GENOMIC DNA]</scope>
    <source>
        <strain evidence="10">cv. Tatra</strain>
        <tissue evidence="9">Young leaves</tissue>
    </source>
</reference>
<feature type="domain" description="C2H2-type" evidence="8">
    <location>
        <begin position="87"/>
        <end position="114"/>
    </location>
</feature>
<keyword evidence="4" id="KW-0862">Zinc</keyword>
<reference evidence="9 10" key="2">
    <citation type="journal article" date="2017" name="Front. Plant Sci.">
        <title>Gene Classification and Mining of Molecular Markers Useful in Red Clover (Trifolium pratense) Breeding.</title>
        <authorList>
            <person name="Istvanek J."/>
            <person name="Dluhosova J."/>
            <person name="Dluhos P."/>
            <person name="Patkova L."/>
            <person name="Nedelnik J."/>
            <person name="Repkova J."/>
        </authorList>
    </citation>
    <scope>NUCLEOTIDE SEQUENCE [LARGE SCALE GENOMIC DNA]</scope>
    <source>
        <strain evidence="10">cv. Tatra</strain>
        <tissue evidence="9">Young leaves</tissue>
    </source>
</reference>
<dbReference type="GO" id="GO:0008270">
    <property type="term" value="F:zinc ion binding"/>
    <property type="evidence" value="ECO:0007669"/>
    <property type="project" value="UniProtKB-KW"/>
</dbReference>
<name>A0A2K3PNC8_TRIPR</name>
<dbReference type="GO" id="GO:0005634">
    <property type="term" value="C:nucleus"/>
    <property type="evidence" value="ECO:0007669"/>
    <property type="project" value="UniProtKB-SubCell"/>
</dbReference>
<evidence type="ECO:0000256" key="7">
    <source>
        <dbReference type="SAM" id="MobiDB-lite"/>
    </source>
</evidence>
<organism evidence="9 10">
    <name type="scientific">Trifolium pratense</name>
    <name type="common">Red clover</name>
    <dbReference type="NCBI Taxonomy" id="57577"/>
    <lineage>
        <taxon>Eukaryota</taxon>
        <taxon>Viridiplantae</taxon>
        <taxon>Streptophyta</taxon>
        <taxon>Embryophyta</taxon>
        <taxon>Tracheophyta</taxon>
        <taxon>Spermatophyta</taxon>
        <taxon>Magnoliopsida</taxon>
        <taxon>eudicotyledons</taxon>
        <taxon>Gunneridae</taxon>
        <taxon>Pentapetalae</taxon>
        <taxon>rosids</taxon>
        <taxon>fabids</taxon>
        <taxon>Fabales</taxon>
        <taxon>Fabaceae</taxon>
        <taxon>Papilionoideae</taxon>
        <taxon>50 kb inversion clade</taxon>
        <taxon>NPAAA clade</taxon>
        <taxon>Hologalegina</taxon>
        <taxon>IRL clade</taxon>
        <taxon>Trifolieae</taxon>
        <taxon>Trifolium</taxon>
    </lineage>
</organism>
<dbReference type="STRING" id="57577.A0A2K3PNC8"/>
<proteinExistence type="predicted"/>
<evidence type="ECO:0000313" key="10">
    <source>
        <dbReference type="Proteomes" id="UP000236291"/>
    </source>
</evidence>
<evidence type="ECO:0000256" key="5">
    <source>
        <dbReference type="ARBA" id="ARBA00023242"/>
    </source>
</evidence>
<dbReference type="AlphaFoldDB" id="A0A2K3PNC8"/>
<dbReference type="SUPFAM" id="SSF57667">
    <property type="entry name" value="beta-beta-alpha zinc fingers"/>
    <property type="match status" value="1"/>
</dbReference>
<evidence type="ECO:0000256" key="6">
    <source>
        <dbReference type="PROSITE-ProRule" id="PRU00042"/>
    </source>
</evidence>
<accession>A0A2K3PNC8</accession>
<evidence type="ECO:0000256" key="1">
    <source>
        <dbReference type="ARBA" id="ARBA00004123"/>
    </source>
</evidence>
<dbReference type="PROSITE" id="PS50157">
    <property type="entry name" value="ZINC_FINGER_C2H2_2"/>
    <property type="match status" value="1"/>
</dbReference>
<dbReference type="PROSITE" id="PS00028">
    <property type="entry name" value="ZINC_FINGER_C2H2_1"/>
    <property type="match status" value="1"/>
</dbReference>
<sequence>MCNTDHDPNKGKEKVNEEPIVTFKTMGIQNNENKRKAIVLVEPETNNSKSPTNADAGEESSNSSKEISPFLLFGFIIDPNKRIRHGYSCNFCSRKFINPQALGGHQNCHKLERRLKKRADDINKNWINYLNGTQRMVSQNTIIPYHGGYGYQYNGYDNMIQLSASSNFHAGNLLEVINEADQGIMNPQITMPGGADGANQEDKDNQEEEESKIDLTLKL</sequence>
<keyword evidence="5" id="KW-0539">Nucleus</keyword>
<feature type="compositionally biased region" description="Polar residues" evidence="7">
    <location>
        <begin position="44"/>
        <end position="63"/>
    </location>
</feature>
<comment type="subcellular location">
    <subcellularLocation>
        <location evidence="1">Nucleus</location>
    </subcellularLocation>
</comment>
<dbReference type="Gene3D" id="3.30.160.60">
    <property type="entry name" value="Classic Zinc Finger"/>
    <property type="match status" value="1"/>
</dbReference>
<dbReference type="PANTHER" id="PTHR47287:SF15">
    <property type="entry name" value="ZINC FINGER PROTEIN 3-LIKE"/>
    <property type="match status" value="1"/>
</dbReference>
<dbReference type="EMBL" id="ASHM01008801">
    <property type="protein sequence ID" value="PNY16781.1"/>
    <property type="molecule type" value="Genomic_DNA"/>
</dbReference>